<name>A0ABR2JCE9_9EUKA</name>
<dbReference type="InterPro" id="IPR011989">
    <property type="entry name" value="ARM-like"/>
</dbReference>
<organism evidence="1 2">
    <name type="scientific">Tritrichomonas musculus</name>
    <dbReference type="NCBI Taxonomy" id="1915356"/>
    <lineage>
        <taxon>Eukaryota</taxon>
        <taxon>Metamonada</taxon>
        <taxon>Parabasalia</taxon>
        <taxon>Tritrichomonadida</taxon>
        <taxon>Tritrichomonadidae</taxon>
        <taxon>Tritrichomonas</taxon>
    </lineage>
</organism>
<proteinExistence type="predicted"/>
<evidence type="ECO:0000313" key="2">
    <source>
        <dbReference type="Proteomes" id="UP001470230"/>
    </source>
</evidence>
<accession>A0ABR2JCE9</accession>
<dbReference type="SUPFAM" id="SSF48371">
    <property type="entry name" value="ARM repeat"/>
    <property type="match status" value="2"/>
</dbReference>
<gene>
    <name evidence="1" type="ORF">M9Y10_005604</name>
</gene>
<dbReference type="Gene3D" id="1.25.10.10">
    <property type="entry name" value="Leucine-rich Repeat Variant"/>
    <property type="match status" value="1"/>
</dbReference>
<protein>
    <recommendedName>
        <fullName evidence="3">Importin N-terminal domain-containing protein</fullName>
    </recommendedName>
</protein>
<dbReference type="EMBL" id="JAPFFF010000012">
    <property type="protein sequence ID" value="KAK8875439.1"/>
    <property type="molecule type" value="Genomic_DNA"/>
</dbReference>
<evidence type="ECO:0008006" key="3">
    <source>
        <dbReference type="Google" id="ProtNLM"/>
    </source>
</evidence>
<keyword evidence="2" id="KW-1185">Reference proteome</keyword>
<dbReference type="Proteomes" id="UP001470230">
    <property type="component" value="Unassembled WGS sequence"/>
</dbReference>
<evidence type="ECO:0000313" key="1">
    <source>
        <dbReference type="EMBL" id="KAK8875439.1"/>
    </source>
</evidence>
<comment type="caution">
    <text evidence="1">The sequence shown here is derived from an EMBL/GenBank/DDBJ whole genome shotgun (WGS) entry which is preliminary data.</text>
</comment>
<dbReference type="InterPro" id="IPR016024">
    <property type="entry name" value="ARM-type_fold"/>
</dbReference>
<sequence>MDNDLNQIIHLLESFTSENNEKRFESEQQYQYLEQSSPETVISILFRIIDSNISINSSQQALIRLHFFLKSMSSSTPRISIDVANSIKKFLLDFIVKTTDSNLANHAFFIVLDYFIRSPSDEKALNEFAQYLIDLYKVQPLISLSSLTLLFDTYPNLQLVNHICSFMNLNPESELLFYQSIISGLTLIKHDINFENRDKFISNLPAMFSSIPDVALSKPLNAFDCAFLINRAPFLPCISDLFLFILKAANNPEHEEGIRVQCFNMFNNFASKSKEFRDLAISNPKILLGTIANSISQPHQYEDIYKEGKKCLKYILLVLADQTDVFNNYIKELGMSDNIYIQSVFLFYIPSNFSLDFAFKNIYHVDSIVRKNCLKIIIRSITKGYEYKLASEDGKSLRDLIEEKVVDIFVHYLNNQNFEIFKLFVNWCECNGSQSFYKCIGPVIALLNNNCDNEKLLIMASLLCKIYYNYPEMETVTLNLLGLAKNGIVEQPENEIFVHIVGNLISLLNRESKIAYLNEILPSLFDSITLAVSLPFVGIIEEIKEDFIPFLQAYLEILFNLDEKVNIEKITSHQIELSDSDLQNLSYMLQSFTSIITIFGLSDIQNNENIYNKIIMIIIKYFSFPINEIQYDSIDLYARFIQIFDTPTNDVILYFIEPVYNMIKNTTDIESLCILASTSYSMTSKNKYAKYIANLVSLIFQQIMKVIQKVLKEDGYFDGYDEDIINQTLQNLFDSYEELFDLDDDLAILTFYKITKIVPYFTLPGIGQAIKIFIASVWTDFLSFADPKYLPAQRPNILNDLFQFYSISDDITIKKRIVDLIGILVFNYSPDLSSSILIEFEKIIGNENEDCLVKQNAVFQYANLLLKCDQETYDSKVPNFLNMVSLFYSNPDNLGCYCDKLIVLDKRSNGSLGAQNIIPAFVEQELLDEDDINCIIEEIGDFQPFQPLAQFLESKLPKIQQTDE</sequence>
<reference evidence="1 2" key="1">
    <citation type="submission" date="2024-04" db="EMBL/GenBank/DDBJ databases">
        <title>Tritrichomonas musculus Genome.</title>
        <authorList>
            <person name="Alves-Ferreira E."/>
            <person name="Grigg M."/>
            <person name="Lorenzi H."/>
            <person name="Galac M."/>
        </authorList>
    </citation>
    <scope>NUCLEOTIDE SEQUENCE [LARGE SCALE GENOMIC DNA]</scope>
    <source>
        <strain evidence="1 2">EAF2021</strain>
    </source>
</reference>